<dbReference type="EMBL" id="FRBI01000020">
    <property type="protein sequence ID" value="SHN10182.1"/>
    <property type="molecule type" value="Genomic_DNA"/>
</dbReference>
<dbReference type="Proteomes" id="UP000184111">
    <property type="component" value="Unassembled WGS sequence"/>
</dbReference>
<reference evidence="2 3" key="1">
    <citation type="submission" date="2016-11" db="EMBL/GenBank/DDBJ databases">
        <authorList>
            <person name="Jaros S."/>
            <person name="Januszkiewicz K."/>
            <person name="Wedrychowicz H."/>
        </authorList>
    </citation>
    <scope>NUCLEOTIDE SEQUENCE [LARGE SCALE GENOMIC DNA]</scope>
    <source>
        <strain evidence="2 3">CGMCC 4.2025</strain>
    </source>
</reference>
<sequence length="108" mass="11702">MKRITGGFGRVATLVLAGAAFTALTTACSLDDRESMCMPDEYPVTAVGYAGGGDACVTKGEQPPEGMIRYPAGQVPQHVDDKWDRYWQTHALDKNGKLITDPNKVRKS</sequence>
<name>A0A1M7P1B4_9ACTN</name>
<organism evidence="2 3">
    <name type="scientific">Actinacidiphila paucisporea</name>
    <dbReference type="NCBI Taxonomy" id="310782"/>
    <lineage>
        <taxon>Bacteria</taxon>
        <taxon>Bacillati</taxon>
        <taxon>Actinomycetota</taxon>
        <taxon>Actinomycetes</taxon>
        <taxon>Kitasatosporales</taxon>
        <taxon>Streptomycetaceae</taxon>
        <taxon>Actinacidiphila</taxon>
    </lineage>
</organism>
<dbReference type="OrthoDB" id="4315065at2"/>
<evidence type="ECO:0008006" key="4">
    <source>
        <dbReference type="Google" id="ProtNLM"/>
    </source>
</evidence>
<accession>A0A1M7P1B4</accession>
<evidence type="ECO:0000256" key="1">
    <source>
        <dbReference type="SAM" id="SignalP"/>
    </source>
</evidence>
<dbReference type="InterPro" id="IPR058119">
    <property type="entry name" value="SCO0607-like"/>
</dbReference>
<feature type="signal peptide" evidence="1">
    <location>
        <begin position="1"/>
        <end position="27"/>
    </location>
</feature>
<keyword evidence="1" id="KW-0732">Signal</keyword>
<evidence type="ECO:0000313" key="2">
    <source>
        <dbReference type="EMBL" id="SHN10182.1"/>
    </source>
</evidence>
<dbReference type="RefSeq" id="WP_073501374.1">
    <property type="nucleotide sequence ID" value="NZ_FRBI01000020.1"/>
</dbReference>
<evidence type="ECO:0000313" key="3">
    <source>
        <dbReference type="Proteomes" id="UP000184111"/>
    </source>
</evidence>
<dbReference type="AlphaFoldDB" id="A0A1M7P1B4"/>
<gene>
    <name evidence="2" type="ORF">SAMN05216499_120105</name>
</gene>
<keyword evidence="3" id="KW-1185">Reference proteome</keyword>
<dbReference type="PROSITE" id="PS51257">
    <property type="entry name" value="PROKAR_LIPOPROTEIN"/>
    <property type="match status" value="1"/>
</dbReference>
<feature type="chain" id="PRO_5039552813" description="Lipoprotein" evidence="1">
    <location>
        <begin position="28"/>
        <end position="108"/>
    </location>
</feature>
<protein>
    <recommendedName>
        <fullName evidence="4">Lipoprotein</fullName>
    </recommendedName>
</protein>
<dbReference type="NCBIfam" id="NF046120">
    <property type="entry name" value="lipo_SCO0607"/>
    <property type="match status" value="1"/>
</dbReference>
<proteinExistence type="predicted"/>